<dbReference type="PANTHER" id="PTHR45586">
    <property type="entry name" value="TPR REPEAT-CONTAINING PROTEIN PA4667"/>
    <property type="match status" value="1"/>
</dbReference>
<dbReference type="InterPro" id="IPR011990">
    <property type="entry name" value="TPR-like_helical_dom_sf"/>
</dbReference>
<feature type="chain" id="PRO_5046711102" description="Tetratricopeptide repeat protein" evidence="3">
    <location>
        <begin position="24"/>
        <end position="306"/>
    </location>
</feature>
<dbReference type="InterPro" id="IPR019734">
    <property type="entry name" value="TPR_rpt"/>
</dbReference>
<dbReference type="RefSeq" id="WP_354617652.1">
    <property type="nucleotide sequence ID" value="NZ_JBEWYP010000002.1"/>
</dbReference>
<accession>A0ABV2TU78</accession>
<evidence type="ECO:0000256" key="1">
    <source>
        <dbReference type="ARBA" id="ARBA00022737"/>
    </source>
</evidence>
<protein>
    <recommendedName>
        <fullName evidence="6">Tetratricopeptide repeat protein</fullName>
    </recommendedName>
</protein>
<organism evidence="4 5">
    <name type="scientific">Sediminicola luteus</name>
    <dbReference type="NCBI Taxonomy" id="319238"/>
    <lineage>
        <taxon>Bacteria</taxon>
        <taxon>Pseudomonadati</taxon>
        <taxon>Bacteroidota</taxon>
        <taxon>Flavobacteriia</taxon>
        <taxon>Flavobacteriales</taxon>
        <taxon>Flavobacteriaceae</taxon>
        <taxon>Sediminicola</taxon>
    </lineage>
</organism>
<dbReference type="InterPro" id="IPR051012">
    <property type="entry name" value="CellSynth/LPSAsmb/PSIAsmb"/>
</dbReference>
<comment type="caution">
    <text evidence="4">The sequence shown here is derived from an EMBL/GenBank/DDBJ whole genome shotgun (WGS) entry which is preliminary data.</text>
</comment>
<proteinExistence type="predicted"/>
<evidence type="ECO:0000313" key="5">
    <source>
        <dbReference type="Proteomes" id="UP001549773"/>
    </source>
</evidence>
<dbReference type="Proteomes" id="UP001549773">
    <property type="component" value="Unassembled WGS sequence"/>
</dbReference>
<sequence>MKKRLHFLLLLMAVFMTVGQGIAQEPEESAEVTLETVSDEFQEKFFEALKQKGIENYDRAINLFLECKKIDEDNPVIDHELAKCYVLNRDYINAQTYVQEAINMAPENFWYLHTLVEIVEKQGNSFDAVRAAIPYNNQVLRENLAQIYYDRQNYDNALFVLEGLKKTIAIDKLRMKLAEAKGEGNVGTGEEEIEQPAEKDENPLALYTKRIAQLIENKDFTQVGDISKEALESFPLQPYFYYTRGLALNQLSKFKEAIAIMEEGLDYLLDDQELANKFHKELANAYKALGNSSKANMYLSKIKTGS</sequence>
<evidence type="ECO:0008006" key="6">
    <source>
        <dbReference type="Google" id="ProtNLM"/>
    </source>
</evidence>
<keyword evidence="3" id="KW-0732">Signal</keyword>
<evidence type="ECO:0000256" key="3">
    <source>
        <dbReference type="SAM" id="SignalP"/>
    </source>
</evidence>
<feature type="signal peptide" evidence="3">
    <location>
        <begin position="1"/>
        <end position="23"/>
    </location>
</feature>
<dbReference type="EMBL" id="JBEWYP010000002">
    <property type="protein sequence ID" value="MET7028823.1"/>
    <property type="molecule type" value="Genomic_DNA"/>
</dbReference>
<gene>
    <name evidence="4" type="ORF">ABXZ32_05430</name>
</gene>
<evidence type="ECO:0000256" key="2">
    <source>
        <dbReference type="ARBA" id="ARBA00022803"/>
    </source>
</evidence>
<keyword evidence="5" id="KW-1185">Reference proteome</keyword>
<evidence type="ECO:0000313" key="4">
    <source>
        <dbReference type="EMBL" id="MET7028823.1"/>
    </source>
</evidence>
<keyword evidence="1" id="KW-0677">Repeat</keyword>
<dbReference type="SUPFAM" id="SSF48452">
    <property type="entry name" value="TPR-like"/>
    <property type="match status" value="2"/>
</dbReference>
<name>A0ABV2TU78_9FLAO</name>
<keyword evidence="2" id="KW-0802">TPR repeat</keyword>
<dbReference type="PANTHER" id="PTHR45586:SF1">
    <property type="entry name" value="LIPOPOLYSACCHARIDE ASSEMBLY PROTEIN B"/>
    <property type="match status" value="1"/>
</dbReference>
<reference evidence="4 5" key="1">
    <citation type="submission" date="2024-07" db="EMBL/GenBank/DDBJ databases">
        <title>The genome sequence of type strain Sediminicola luteus GDMCC 1.2596T.</title>
        <authorList>
            <person name="Liu Y."/>
        </authorList>
    </citation>
    <scope>NUCLEOTIDE SEQUENCE [LARGE SCALE GENOMIC DNA]</scope>
    <source>
        <strain evidence="4 5">GDMCC 1.2596</strain>
    </source>
</reference>
<dbReference type="Gene3D" id="1.25.40.10">
    <property type="entry name" value="Tetratricopeptide repeat domain"/>
    <property type="match status" value="2"/>
</dbReference>
<dbReference type="Pfam" id="PF13181">
    <property type="entry name" value="TPR_8"/>
    <property type="match status" value="1"/>
</dbReference>